<evidence type="ECO:0000256" key="2">
    <source>
        <dbReference type="SAM" id="Phobius"/>
    </source>
</evidence>
<evidence type="ECO:0000259" key="3">
    <source>
        <dbReference type="Pfam" id="PF01757"/>
    </source>
</evidence>
<sequence length="558" mass="64779">MASKATQASLGIAWNATPARITMAQYIPLLNENSTSDDVGDHTDDPELSDLDLEKVPEPAILPKWYHIPGWRASSSRWKPTLRWNRWSKEDMPDAKTAASLAFAYFVAALPRFLQPGGLKIKRELHPTAYLDALRGWAALLVFRFHMYYNRTWLFNQFVFSGFLNGRAMVEVFFIISGYVLSYRLLTMIRNQQPGLLRALASSTFRRWFRLFIPTGIGSLIVAILSHFRWCRWDLTLDSFPAQMWDWFRDFLSASNPFADIKGWWYMEVFRTKYLDPMWTIPVEFRGSIVLFSFCAVAAYLSTRGRRICCAVLILLCYYWGTIYAALFLIGVLIADLQFDRHPERLRSKRQLPQQEMHQHQQQRQETTNNEAPQSSSSSPTSQTSSPGKRKDSVIRKISCTLLVIAALFLFGQPKDGWSYQGPFPYDYLSLAIPTWYPVDLGEYFWLSIGATLLVFGLDNCRMLQIPFEWSFSQYLGDISFGVYVMHDIVNWTFYEQVVEPFRVAHFGEGYWSGLPGMLVTTFVVLWCADWFSRIDDRVIWFGKWLESKAFIQWEEVS</sequence>
<dbReference type="STRING" id="86049.A0A1C1CTP3"/>
<feature type="domain" description="Acyltransferase 3" evidence="3">
    <location>
        <begin position="129"/>
        <end position="529"/>
    </location>
</feature>
<dbReference type="VEuPathDB" id="FungiDB:G647_06247"/>
<feature type="transmembrane region" description="Helical" evidence="2">
    <location>
        <begin position="168"/>
        <end position="187"/>
    </location>
</feature>
<accession>A0A1C1CTP3</accession>
<feature type="compositionally biased region" description="Low complexity" evidence="1">
    <location>
        <begin position="351"/>
        <end position="366"/>
    </location>
</feature>
<gene>
    <name evidence="4" type="ORF">CLCR_08281</name>
</gene>
<organism evidence="4 5">
    <name type="scientific">Cladophialophora carrionii</name>
    <dbReference type="NCBI Taxonomy" id="86049"/>
    <lineage>
        <taxon>Eukaryota</taxon>
        <taxon>Fungi</taxon>
        <taxon>Dikarya</taxon>
        <taxon>Ascomycota</taxon>
        <taxon>Pezizomycotina</taxon>
        <taxon>Eurotiomycetes</taxon>
        <taxon>Chaetothyriomycetidae</taxon>
        <taxon>Chaetothyriales</taxon>
        <taxon>Herpotrichiellaceae</taxon>
        <taxon>Cladophialophora</taxon>
    </lineage>
</organism>
<dbReference type="Proteomes" id="UP000094526">
    <property type="component" value="Unassembled WGS sequence"/>
</dbReference>
<feature type="region of interest" description="Disordered" evidence="1">
    <location>
        <begin position="350"/>
        <end position="392"/>
    </location>
</feature>
<dbReference type="EMBL" id="LGRB01000009">
    <property type="protein sequence ID" value="OCT51873.1"/>
    <property type="molecule type" value="Genomic_DNA"/>
</dbReference>
<dbReference type="Pfam" id="PF01757">
    <property type="entry name" value="Acyl_transf_3"/>
    <property type="match status" value="1"/>
</dbReference>
<dbReference type="PANTHER" id="PTHR23028:SF134">
    <property type="entry name" value="PUTATIVE (AFU_ORTHOLOGUE AFUA_4G08520)-RELATED"/>
    <property type="match status" value="1"/>
</dbReference>
<keyword evidence="2" id="KW-0812">Transmembrane</keyword>
<proteinExistence type="predicted"/>
<name>A0A1C1CTP3_9EURO</name>
<reference evidence="5" key="1">
    <citation type="submission" date="2015-07" db="EMBL/GenBank/DDBJ databases">
        <authorList>
            <person name="Teixeira M.M."/>
            <person name="Souza R.C."/>
            <person name="Almeida L.G."/>
            <person name="Vicente V.A."/>
            <person name="de Hoog S."/>
            <person name="Bocca A.L."/>
            <person name="de Almeida S.R."/>
            <person name="Vasconcelos A.T."/>
            <person name="Felipe M.S."/>
        </authorList>
    </citation>
    <scope>NUCLEOTIDE SEQUENCE [LARGE SCALE GENOMIC DNA]</scope>
    <source>
        <strain evidence="5">KSF</strain>
    </source>
</reference>
<comment type="caution">
    <text evidence="4">The sequence shown here is derived from an EMBL/GenBank/DDBJ whole genome shotgun (WGS) entry which is preliminary data.</text>
</comment>
<dbReference type="InterPro" id="IPR002656">
    <property type="entry name" value="Acyl_transf_3_dom"/>
</dbReference>
<dbReference type="eggNOG" id="ENOG502RYMZ">
    <property type="taxonomic scope" value="Eukaryota"/>
</dbReference>
<dbReference type="GO" id="GO:0016747">
    <property type="term" value="F:acyltransferase activity, transferring groups other than amino-acyl groups"/>
    <property type="evidence" value="ECO:0007669"/>
    <property type="project" value="InterPro"/>
</dbReference>
<dbReference type="OrthoDB" id="5819582at2759"/>
<keyword evidence="5" id="KW-1185">Reference proteome</keyword>
<feature type="compositionally biased region" description="Low complexity" evidence="1">
    <location>
        <begin position="373"/>
        <end position="387"/>
    </location>
</feature>
<dbReference type="InterPro" id="IPR050879">
    <property type="entry name" value="Acyltransferase_3"/>
</dbReference>
<keyword evidence="2" id="KW-0472">Membrane</keyword>
<dbReference type="AlphaFoldDB" id="A0A1C1CTP3"/>
<dbReference type="PANTHER" id="PTHR23028">
    <property type="entry name" value="ACETYLTRANSFERASE"/>
    <property type="match status" value="1"/>
</dbReference>
<evidence type="ECO:0000313" key="5">
    <source>
        <dbReference type="Proteomes" id="UP000094526"/>
    </source>
</evidence>
<keyword evidence="2" id="KW-1133">Transmembrane helix</keyword>
<dbReference type="VEuPathDB" id="FungiDB:CLCR_08281"/>
<evidence type="ECO:0000313" key="4">
    <source>
        <dbReference type="EMBL" id="OCT51873.1"/>
    </source>
</evidence>
<feature type="transmembrane region" description="Helical" evidence="2">
    <location>
        <begin position="283"/>
        <end position="301"/>
    </location>
</feature>
<evidence type="ECO:0000256" key="1">
    <source>
        <dbReference type="SAM" id="MobiDB-lite"/>
    </source>
</evidence>
<protein>
    <recommendedName>
        <fullName evidence="3">Acyltransferase 3 domain-containing protein</fullName>
    </recommendedName>
</protein>
<feature type="transmembrane region" description="Helical" evidence="2">
    <location>
        <begin position="308"/>
        <end position="335"/>
    </location>
</feature>
<feature type="transmembrane region" description="Helical" evidence="2">
    <location>
        <begin position="208"/>
        <end position="228"/>
    </location>
</feature>